<sequence length="98" mass="11497">MLLRKTRTVHSSGCILLLHFAHVSSFLQCFSFLSQIHALCAPHWPWDVNFDFYRVKPEIYIPRYSREFKSDDSRFCIDQASDAVFSFKDLELSDFLGT</sequence>
<reference evidence="2" key="1">
    <citation type="submission" date="2018-01" db="EMBL/GenBank/DDBJ databases">
        <title>An insight into the sialome of Amazonian anophelines.</title>
        <authorList>
            <person name="Ribeiro J.M."/>
            <person name="Scarpassa V."/>
            <person name="Calvo E."/>
        </authorList>
    </citation>
    <scope>NUCLEOTIDE SEQUENCE</scope>
</reference>
<name>A0A2M4DD96_ANODA</name>
<evidence type="ECO:0000256" key="1">
    <source>
        <dbReference type="SAM" id="SignalP"/>
    </source>
</evidence>
<accession>A0A2M4DD96</accession>
<dbReference type="AlphaFoldDB" id="A0A2M4DD96"/>
<dbReference type="EMBL" id="GGFL01011301">
    <property type="protein sequence ID" value="MBW75479.1"/>
    <property type="molecule type" value="Transcribed_RNA"/>
</dbReference>
<feature type="signal peptide" evidence="1">
    <location>
        <begin position="1"/>
        <end position="25"/>
    </location>
</feature>
<keyword evidence="1" id="KW-0732">Signal</keyword>
<protein>
    <submittedName>
        <fullName evidence="2">Putative secreted protein</fullName>
    </submittedName>
</protein>
<feature type="chain" id="PRO_5014954246" evidence="1">
    <location>
        <begin position="26"/>
        <end position="98"/>
    </location>
</feature>
<proteinExistence type="predicted"/>
<organism evidence="2">
    <name type="scientific">Anopheles darlingi</name>
    <name type="common">Mosquito</name>
    <dbReference type="NCBI Taxonomy" id="43151"/>
    <lineage>
        <taxon>Eukaryota</taxon>
        <taxon>Metazoa</taxon>
        <taxon>Ecdysozoa</taxon>
        <taxon>Arthropoda</taxon>
        <taxon>Hexapoda</taxon>
        <taxon>Insecta</taxon>
        <taxon>Pterygota</taxon>
        <taxon>Neoptera</taxon>
        <taxon>Endopterygota</taxon>
        <taxon>Diptera</taxon>
        <taxon>Nematocera</taxon>
        <taxon>Culicoidea</taxon>
        <taxon>Culicidae</taxon>
        <taxon>Anophelinae</taxon>
        <taxon>Anopheles</taxon>
    </lineage>
</organism>
<evidence type="ECO:0000313" key="2">
    <source>
        <dbReference type="EMBL" id="MBW75479.1"/>
    </source>
</evidence>